<comment type="caution">
    <text evidence="1">The sequence shown here is derived from an EMBL/GenBank/DDBJ whole genome shotgun (WGS) entry which is preliminary data.</text>
</comment>
<protein>
    <submittedName>
        <fullName evidence="1">Uncharacterized protein</fullName>
    </submittedName>
</protein>
<name>A0A392T067_9FABA</name>
<feature type="non-terminal residue" evidence="1">
    <location>
        <position position="88"/>
    </location>
</feature>
<evidence type="ECO:0000313" key="2">
    <source>
        <dbReference type="Proteomes" id="UP000265520"/>
    </source>
</evidence>
<keyword evidence="2" id="KW-1185">Reference proteome</keyword>
<organism evidence="1 2">
    <name type="scientific">Trifolium medium</name>
    <dbReference type="NCBI Taxonomy" id="97028"/>
    <lineage>
        <taxon>Eukaryota</taxon>
        <taxon>Viridiplantae</taxon>
        <taxon>Streptophyta</taxon>
        <taxon>Embryophyta</taxon>
        <taxon>Tracheophyta</taxon>
        <taxon>Spermatophyta</taxon>
        <taxon>Magnoliopsida</taxon>
        <taxon>eudicotyledons</taxon>
        <taxon>Gunneridae</taxon>
        <taxon>Pentapetalae</taxon>
        <taxon>rosids</taxon>
        <taxon>fabids</taxon>
        <taxon>Fabales</taxon>
        <taxon>Fabaceae</taxon>
        <taxon>Papilionoideae</taxon>
        <taxon>50 kb inversion clade</taxon>
        <taxon>NPAAA clade</taxon>
        <taxon>Hologalegina</taxon>
        <taxon>IRL clade</taxon>
        <taxon>Trifolieae</taxon>
        <taxon>Trifolium</taxon>
    </lineage>
</organism>
<dbReference type="AlphaFoldDB" id="A0A392T067"/>
<dbReference type="EMBL" id="LXQA010468441">
    <property type="protein sequence ID" value="MCI53757.1"/>
    <property type="molecule type" value="Genomic_DNA"/>
</dbReference>
<dbReference type="Proteomes" id="UP000265520">
    <property type="component" value="Unassembled WGS sequence"/>
</dbReference>
<evidence type="ECO:0000313" key="1">
    <source>
        <dbReference type="EMBL" id="MCI53757.1"/>
    </source>
</evidence>
<sequence>MATVQDYRAQTPIPSCYQQYPQRPDLAGHFQRQTTRLLEHQNHVQDVWDQDYAAYHPPQQFASDDEMDRQIDEAFDYYTAPGGPSSQG</sequence>
<reference evidence="1 2" key="1">
    <citation type="journal article" date="2018" name="Front. Plant Sci.">
        <title>Red Clover (Trifolium pratense) and Zigzag Clover (T. medium) - A Picture of Genomic Similarities and Differences.</title>
        <authorList>
            <person name="Dluhosova J."/>
            <person name="Istvanek J."/>
            <person name="Nedelnik J."/>
            <person name="Repkova J."/>
        </authorList>
    </citation>
    <scope>NUCLEOTIDE SEQUENCE [LARGE SCALE GENOMIC DNA]</scope>
    <source>
        <strain evidence="2">cv. 10/8</strain>
        <tissue evidence="1">Leaf</tissue>
    </source>
</reference>
<proteinExistence type="predicted"/>
<accession>A0A392T067</accession>